<dbReference type="Gene3D" id="1.25.40.10">
    <property type="entry name" value="Tetratricopeptide repeat domain"/>
    <property type="match status" value="1"/>
</dbReference>
<evidence type="ECO:0000256" key="1">
    <source>
        <dbReference type="ARBA" id="ARBA00022737"/>
    </source>
</evidence>
<dbReference type="PANTHER" id="PTHR44858:SF1">
    <property type="entry name" value="UDP-N-ACETYLGLUCOSAMINE--PEPTIDE N-ACETYLGLUCOSAMINYLTRANSFERASE SPINDLY-RELATED"/>
    <property type="match status" value="1"/>
</dbReference>
<evidence type="ECO:0000256" key="2">
    <source>
        <dbReference type="ARBA" id="ARBA00022803"/>
    </source>
</evidence>
<dbReference type="PROSITE" id="PS50005">
    <property type="entry name" value="TPR"/>
    <property type="match status" value="1"/>
</dbReference>
<keyword evidence="1" id="KW-0677">Repeat</keyword>
<dbReference type="InterPro" id="IPR019734">
    <property type="entry name" value="TPR_rpt"/>
</dbReference>
<comment type="caution">
    <text evidence="4">The sequence shown here is derived from an EMBL/GenBank/DDBJ whole genome shotgun (WGS) entry which is preliminary data.</text>
</comment>
<proteinExistence type="predicted"/>
<dbReference type="InterPro" id="IPR050498">
    <property type="entry name" value="Ycf3"/>
</dbReference>
<dbReference type="OrthoDB" id="9815010at2"/>
<dbReference type="Proteomes" id="UP000238801">
    <property type="component" value="Unassembled WGS sequence"/>
</dbReference>
<dbReference type="AlphaFoldDB" id="A0A2T0X677"/>
<feature type="repeat" description="TPR" evidence="3">
    <location>
        <begin position="99"/>
        <end position="132"/>
    </location>
</feature>
<gene>
    <name evidence="4" type="ORF">BCF33_0049</name>
</gene>
<dbReference type="PANTHER" id="PTHR44858">
    <property type="entry name" value="TETRATRICOPEPTIDE REPEAT PROTEIN 6"/>
    <property type="match status" value="1"/>
</dbReference>
<organism evidence="4 5">
    <name type="scientific">Hasllibacter halocynthiae</name>
    <dbReference type="NCBI Taxonomy" id="595589"/>
    <lineage>
        <taxon>Bacteria</taxon>
        <taxon>Pseudomonadati</taxon>
        <taxon>Pseudomonadota</taxon>
        <taxon>Alphaproteobacteria</taxon>
        <taxon>Rhodobacterales</taxon>
        <taxon>Roseobacteraceae</taxon>
        <taxon>Hasllibacter</taxon>
    </lineage>
</organism>
<evidence type="ECO:0000256" key="3">
    <source>
        <dbReference type="PROSITE-ProRule" id="PRU00339"/>
    </source>
</evidence>
<evidence type="ECO:0000313" key="5">
    <source>
        <dbReference type="Proteomes" id="UP000238801"/>
    </source>
</evidence>
<dbReference type="SMART" id="SM00028">
    <property type="entry name" value="TPR"/>
    <property type="match status" value="3"/>
</dbReference>
<reference evidence="4 5" key="1">
    <citation type="submission" date="2018-03" db="EMBL/GenBank/DDBJ databases">
        <title>Genomic Encyclopedia of Archaeal and Bacterial Type Strains, Phase II (KMG-II): from individual species to whole genera.</title>
        <authorList>
            <person name="Goeker M."/>
        </authorList>
    </citation>
    <scope>NUCLEOTIDE SEQUENCE [LARGE SCALE GENOMIC DNA]</scope>
    <source>
        <strain evidence="4 5">DSM 29318</strain>
    </source>
</reference>
<keyword evidence="5" id="KW-1185">Reference proteome</keyword>
<evidence type="ECO:0000313" key="4">
    <source>
        <dbReference type="EMBL" id="PRY94461.1"/>
    </source>
</evidence>
<dbReference type="EMBL" id="PVTT01000001">
    <property type="protein sequence ID" value="PRY94461.1"/>
    <property type="molecule type" value="Genomic_DNA"/>
</dbReference>
<keyword evidence="2 3" id="KW-0802">TPR repeat</keyword>
<sequence length="183" mass="19704">MRTLALLSCLAAPAGAQDACPPVPDTRAEKAEIIRQVQAAPSRAIGQRTAAGLWDLWLRAPDARAQAMLDRGAEAIRVGDLLGAIDVLDRLVGYCPDYAEGWNQRGFARFLARDFAAALPDLDRALALRPRHTGALTGRALTLIALGRDAEAQEDLRAALRLNPWLPERALLKGEAPAPDVDL</sequence>
<dbReference type="RefSeq" id="WP_106158959.1">
    <property type="nucleotide sequence ID" value="NZ_PVTT01000001.1"/>
</dbReference>
<dbReference type="InterPro" id="IPR011990">
    <property type="entry name" value="TPR-like_helical_dom_sf"/>
</dbReference>
<accession>A0A2T0X677</accession>
<dbReference type="SUPFAM" id="SSF48452">
    <property type="entry name" value="TPR-like"/>
    <property type="match status" value="1"/>
</dbReference>
<protein>
    <submittedName>
        <fullName evidence="4">Uncharacterized protein</fullName>
    </submittedName>
</protein>
<name>A0A2T0X677_9RHOB</name>